<gene>
    <name evidence="1" type="ORF">UT63_C0076G0003</name>
</gene>
<name>A0A0G0T0C7_9BACT</name>
<dbReference type="EMBL" id="LBXN01000076">
    <property type="protein sequence ID" value="KKR31282.1"/>
    <property type="molecule type" value="Genomic_DNA"/>
</dbReference>
<accession>A0A0G0T0C7</accession>
<evidence type="ECO:0000313" key="1">
    <source>
        <dbReference type="EMBL" id="KKR31282.1"/>
    </source>
</evidence>
<evidence type="ECO:0000313" key="2">
    <source>
        <dbReference type="Proteomes" id="UP000034539"/>
    </source>
</evidence>
<protein>
    <submittedName>
        <fullName evidence="1">Uncharacterized protein</fullName>
    </submittedName>
</protein>
<dbReference type="AlphaFoldDB" id="A0A0G0T0C7"/>
<organism evidence="1 2">
    <name type="scientific">Candidatus Gottesmanbacteria bacterium GW2011_GWC2_39_8</name>
    <dbReference type="NCBI Taxonomy" id="1618450"/>
    <lineage>
        <taxon>Bacteria</taxon>
        <taxon>Candidatus Gottesmaniibacteriota</taxon>
    </lineage>
</organism>
<reference evidence="1 2" key="1">
    <citation type="journal article" date="2015" name="Nature">
        <title>rRNA introns, odd ribosomes, and small enigmatic genomes across a large radiation of phyla.</title>
        <authorList>
            <person name="Brown C.T."/>
            <person name="Hug L.A."/>
            <person name="Thomas B.C."/>
            <person name="Sharon I."/>
            <person name="Castelle C.J."/>
            <person name="Singh A."/>
            <person name="Wilkins M.J."/>
            <person name="Williams K.H."/>
            <person name="Banfield J.F."/>
        </authorList>
    </citation>
    <scope>NUCLEOTIDE SEQUENCE [LARGE SCALE GENOMIC DNA]</scope>
</reference>
<dbReference type="InterPro" id="IPR006311">
    <property type="entry name" value="TAT_signal"/>
</dbReference>
<dbReference type="Proteomes" id="UP000034539">
    <property type="component" value="Unassembled WGS sequence"/>
</dbReference>
<proteinExistence type="predicted"/>
<sequence length="363" mass="41449">MAKEINRRNFLKVLGAAGAEVTFRPLGSTVDFLARHGLLGEGHPYQRLARLEGLMQMIELDPLNTEKKETLVSWLKFNAAELYGPVAKDAFAVGQGEPTAAHFVRHFLYGNGRPYNVMPEYADSWFNFYQKAGTRKALKEDPSEETEPLVDSSNRAIQLQAERAFTRGFYHQIFPDNPPVSNEFEWQPDGDIKVSTVVGAYDQIPGGRENQDMWRTLHYYTLKVIGQPKFEELQNMDQRSAPGVELPYYSRITLENPSLEVFDKYDFGDFRKTHTTTIGGAIKDLLQFIGFNDRKRIGNLVGQDKLAALYDMPLEIGHEDGVRVVKYGFADEFTVTGNEKLDRPFVFFARENIVNRMRSEQKK</sequence>
<comment type="caution">
    <text evidence="1">The sequence shown here is derived from an EMBL/GenBank/DDBJ whole genome shotgun (WGS) entry which is preliminary data.</text>
</comment>
<dbReference type="PROSITE" id="PS51318">
    <property type="entry name" value="TAT"/>
    <property type="match status" value="1"/>
</dbReference>